<reference evidence="2 3" key="1">
    <citation type="journal article" date="2015" name="Antimicrob. Agents Chemother.">
        <title>Whole-Genome Sequencing Identifies Emergence of a Quinolone Resistance Mutation in a Case of Stenotrophomonas maltophilia Bacteremia.</title>
        <authorList>
            <person name="Pak T.R."/>
            <person name="Altman D.R."/>
            <person name="Attie O."/>
            <person name="Sebra R."/>
            <person name="Hamula C.L."/>
            <person name="Lewis M."/>
            <person name="Deikus G."/>
            <person name="Newman L.C."/>
            <person name="Fang G."/>
            <person name="Hand J."/>
            <person name="Papel G."/>
            <person name="Wallach F."/>
            <person name="Schadt E.E."/>
            <person name="Huprikar S."/>
            <person name="van Bakel H."/>
            <person name="Kasarskis A."/>
            <person name="Bashir A."/>
        </authorList>
    </citation>
    <scope>NUCLEOTIDE SEQUENCE [LARGE SCALE GENOMIC DNA]</scope>
    <source>
        <strain evidence="2 3">ISMMS6</strain>
    </source>
</reference>
<feature type="domain" description="AAA" evidence="1">
    <location>
        <begin position="32"/>
        <end position="214"/>
    </location>
</feature>
<dbReference type="InterPro" id="IPR025669">
    <property type="entry name" value="AAA_dom"/>
</dbReference>
<dbReference type="RefSeq" id="WP_053462920.1">
    <property type="nucleotide sequence ID" value="NZ_JZIW01000009.1"/>
</dbReference>
<dbReference type="PANTHER" id="PTHR13696">
    <property type="entry name" value="P-LOOP CONTAINING NUCLEOSIDE TRIPHOSPHATE HYDROLASE"/>
    <property type="match status" value="1"/>
</dbReference>
<gene>
    <name evidence="2" type="ORF">VL23_17730</name>
</gene>
<name>A0AB34TDE8_STEMA</name>
<evidence type="ECO:0000259" key="1">
    <source>
        <dbReference type="Pfam" id="PF13614"/>
    </source>
</evidence>
<proteinExistence type="predicted"/>
<dbReference type="InterPro" id="IPR027417">
    <property type="entry name" value="P-loop_NTPase"/>
</dbReference>
<evidence type="ECO:0000313" key="2">
    <source>
        <dbReference type="EMBL" id="KOO75378.1"/>
    </source>
</evidence>
<comment type="caution">
    <text evidence="2">The sequence shown here is derived from an EMBL/GenBank/DDBJ whole genome shotgun (WGS) entry which is preliminary data.</text>
</comment>
<dbReference type="Pfam" id="PF13614">
    <property type="entry name" value="AAA_31"/>
    <property type="match status" value="1"/>
</dbReference>
<dbReference type="CDD" id="cd02042">
    <property type="entry name" value="ParAB_family"/>
    <property type="match status" value="1"/>
</dbReference>
<dbReference type="PANTHER" id="PTHR13696:SF99">
    <property type="entry name" value="COBYRINIC ACID AC-DIAMIDE SYNTHASE"/>
    <property type="match status" value="1"/>
</dbReference>
<dbReference type="Proteomes" id="UP000037632">
    <property type="component" value="Unassembled WGS sequence"/>
</dbReference>
<dbReference type="InterPro" id="IPR050678">
    <property type="entry name" value="DNA_Partitioning_ATPase"/>
</dbReference>
<accession>A0AB34TDE8</accession>
<evidence type="ECO:0000313" key="3">
    <source>
        <dbReference type="Proteomes" id="UP000037632"/>
    </source>
</evidence>
<dbReference type="SUPFAM" id="SSF52540">
    <property type="entry name" value="P-loop containing nucleoside triphosphate hydrolases"/>
    <property type="match status" value="1"/>
</dbReference>
<protein>
    <submittedName>
        <fullName evidence="2">Chromosome partitioning protein</fullName>
    </submittedName>
</protein>
<dbReference type="Gene3D" id="3.40.50.300">
    <property type="entry name" value="P-loop containing nucleotide triphosphate hydrolases"/>
    <property type="match status" value="1"/>
</dbReference>
<sequence>MATGLERIISNHEQSLEEGFVASVNFKYRSYAVTNLRGGIGKSTLSFNLAWMFSRTSPTLVADLCPQRNLTEAIMRGQKAEVSVGDALRPKVLGPAFGDVPDDISYRISAYNDHFKLGKPSFFVPGDGELFAFPSALYQQLQQAMAANNKKAVRNILFSLRDVLDSEAKSKGCEKILMDCSPFYAGGTHLAWCAADALIIPVRVDEHSIDSLDITLRMLADPNSDYNIWAERAGGMSTPRVAAIVMTMVGARSPKKGVKDRASQMYVERAYATAEKYESLFDELDPADSFVITDDFMSAGRISGAEGIPIPKLKVNQFHTIGGNRLQVNQSQTKYKKELEYLTHVL</sequence>
<dbReference type="AlphaFoldDB" id="A0AB34TDE8"/>
<dbReference type="EMBL" id="JZIW01000009">
    <property type="protein sequence ID" value="KOO75378.1"/>
    <property type="molecule type" value="Genomic_DNA"/>
</dbReference>
<organism evidence="2 3">
    <name type="scientific">Stenotrophomonas maltophilia</name>
    <name type="common">Pseudomonas maltophilia</name>
    <name type="synonym">Xanthomonas maltophilia</name>
    <dbReference type="NCBI Taxonomy" id="40324"/>
    <lineage>
        <taxon>Bacteria</taxon>
        <taxon>Pseudomonadati</taxon>
        <taxon>Pseudomonadota</taxon>
        <taxon>Gammaproteobacteria</taxon>
        <taxon>Lysobacterales</taxon>
        <taxon>Lysobacteraceae</taxon>
        <taxon>Stenotrophomonas</taxon>
        <taxon>Stenotrophomonas maltophilia group</taxon>
    </lineage>
</organism>